<dbReference type="Gene3D" id="3.30.70.270">
    <property type="match status" value="1"/>
</dbReference>
<dbReference type="InterPro" id="IPR035965">
    <property type="entry name" value="PAS-like_dom_sf"/>
</dbReference>
<dbReference type="InterPro" id="IPR001633">
    <property type="entry name" value="EAL_dom"/>
</dbReference>
<dbReference type="PIRSF" id="PIRSF005925">
    <property type="entry name" value="Dos"/>
    <property type="match status" value="1"/>
</dbReference>
<evidence type="ECO:0000259" key="2">
    <source>
        <dbReference type="PROSITE" id="PS50113"/>
    </source>
</evidence>
<dbReference type="SUPFAM" id="SSF55073">
    <property type="entry name" value="Nucleotide cyclase"/>
    <property type="match status" value="1"/>
</dbReference>
<dbReference type="InterPro" id="IPR052155">
    <property type="entry name" value="Biofilm_reg_signaling"/>
</dbReference>
<proteinExistence type="predicted"/>
<dbReference type="SMART" id="SM00091">
    <property type="entry name" value="PAS"/>
    <property type="match status" value="2"/>
</dbReference>
<dbReference type="InterPro" id="IPR029787">
    <property type="entry name" value="Nucleotide_cyclase"/>
</dbReference>
<dbReference type="Proteomes" id="UP001241747">
    <property type="component" value="Unassembled WGS sequence"/>
</dbReference>
<dbReference type="PANTHER" id="PTHR44757">
    <property type="entry name" value="DIGUANYLATE CYCLASE DGCP"/>
    <property type="match status" value="1"/>
</dbReference>
<feature type="domain" description="PAS" evidence="1">
    <location>
        <begin position="19"/>
        <end position="52"/>
    </location>
</feature>
<dbReference type="SUPFAM" id="SSF141868">
    <property type="entry name" value="EAL domain-like"/>
    <property type="match status" value="1"/>
</dbReference>
<keyword evidence="6" id="KW-1185">Reference proteome</keyword>
<dbReference type="PANTHER" id="PTHR44757:SF2">
    <property type="entry name" value="BIOFILM ARCHITECTURE MAINTENANCE PROTEIN MBAA"/>
    <property type="match status" value="1"/>
</dbReference>
<sequence>MDDAVARDLNQLALSRCLDAVVFIDDKNDVIFFNDAAERLWGLPRGEVMGRNVSHLVPLQWRGRHDDFVDTQRRTGVARILGTTREVPVDRADGTRAWGQLALSRAEMGDSIFYAAFVREITDDVRRREQMRILSLVAETTGRIVMVMNNRLEAVYINHAFFEIFGYDPAEMIGKSPFRLILGDAIAGELMDRVADRLKQLPGCTEEVLLSDSSGKGVWVSATYNRVIDSATGEITNIVAVLADITQIKQIEELQRDVLAAVVSDQPLGDVADLICRKVEAIAPGVLTSIITVTEDGLLQPIAGPSLPQNFNAAVEGMAVGPKAGSCGTAAFLGAPVLVSDIATDPLWDDFRWLPLPQNLLACWSVPIKLRSGKVAGTFAFYFTECRSPSPWHEQIVNACIHLCALALERQESQRHIARLASMDSLTGLPNRSEIINLMSDELLRAEALKLPLALLFLDLDHFKDVNDTLGHTTGDRLLVEMSRRLKAQLRTGDVVGRIGGDEFVILIHNCRGDEAARISARLLEYLATPVNVEGLNLSMSVSIGITLFPEHGADAETLLKHADAAMYEAKREGRGKFRFFTEDLNQRVQNRLVLSVALRKAIRNKALKQYYQPQVCIADGSLHGVEALSRWHDPVHGDVPAPRFIALAEEYGLVDGIDEWGVETACAQIAKWRAEGLPVPHISVNLSPLSFRSGTIVDVIAGCMRQHNIQPSDLRVEITERVMMDQHPNSLATARAIETLGVHIAMDDFGTGYSSLSSLARLPIAELKIDRSFMMSLEQDQNSQALATAVVRIGQSLGMSVVAEGVETEAQMALLRELKCHAAQGYLFARPLSIEDFEAWFIARLQQNTRPTASRA</sequence>
<dbReference type="RefSeq" id="WP_237347551.1">
    <property type="nucleotide sequence ID" value="NZ_JABWGX010000039.1"/>
</dbReference>
<dbReference type="PROSITE" id="PS50113">
    <property type="entry name" value="PAC"/>
    <property type="match status" value="1"/>
</dbReference>
<evidence type="ECO:0000313" key="5">
    <source>
        <dbReference type="EMBL" id="MDQ0506596.1"/>
    </source>
</evidence>
<dbReference type="InterPro" id="IPR003018">
    <property type="entry name" value="GAF"/>
</dbReference>
<dbReference type="Gene3D" id="3.20.20.450">
    <property type="entry name" value="EAL domain"/>
    <property type="match status" value="1"/>
</dbReference>
<dbReference type="InterPro" id="IPR000700">
    <property type="entry name" value="PAS-assoc_C"/>
</dbReference>
<dbReference type="InterPro" id="IPR043128">
    <property type="entry name" value="Rev_trsase/Diguanyl_cyclase"/>
</dbReference>
<name>A0ABU0LHI0_XANAG</name>
<dbReference type="PROSITE" id="PS50112">
    <property type="entry name" value="PAS"/>
    <property type="match status" value="2"/>
</dbReference>
<organism evidence="5 6">
    <name type="scientific">Xanthobacter agilis</name>
    <dbReference type="NCBI Taxonomy" id="47492"/>
    <lineage>
        <taxon>Bacteria</taxon>
        <taxon>Pseudomonadati</taxon>
        <taxon>Pseudomonadota</taxon>
        <taxon>Alphaproteobacteria</taxon>
        <taxon>Hyphomicrobiales</taxon>
        <taxon>Xanthobacteraceae</taxon>
        <taxon>Xanthobacter</taxon>
    </lineage>
</organism>
<dbReference type="InterPro" id="IPR000160">
    <property type="entry name" value="GGDEF_dom"/>
</dbReference>
<dbReference type="PROSITE" id="PS50883">
    <property type="entry name" value="EAL"/>
    <property type="match status" value="1"/>
</dbReference>
<gene>
    <name evidence="5" type="ORF">QOZ94_003407</name>
</gene>
<dbReference type="InterPro" id="IPR012226">
    <property type="entry name" value="Diguanyl_cyclase/Pdiesterase"/>
</dbReference>
<dbReference type="InterPro" id="IPR035919">
    <property type="entry name" value="EAL_sf"/>
</dbReference>
<evidence type="ECO:0000313" key="6">
    <source>
        <dbReference type="Proteomes" id="UP001241747"/>
    </source>
</evidence>
<evidence type="ECO:0000259" key="3">
    <source>
        <dbReference type="PROSITE" id="PS50883"/>
    </source>
</evidence>
<dbReference type="Gene3D" id="3.30.450.40">
    <property type="match status" value="1"/>
</dbReference>
<dbReference type="NCBIfam" id="TIGR00254">
    <property type="entry name" value="GGDEF"/>
    <property type="match status" value="1"/>
</dbReference>
<dbReference type="Pfam" id="PF13185">
    <property type="entry name" value="GAF_2"/>
    <property type="match status" value="1"/>
</dbReference>
<dbReference type="NCBIfam" id="TIGR00229">
    <property type="entry name" value="sensory_box"/>
    <property type="match status" value="2"/>
</dbReference>
<feature type="domain" description="PAC" evidence="2">
    <location>
        <begin position="204"/>
        <end position="257"/>
    </location>
</feature>
<dbReference type="SUPFAM" id="SSF55781">
    <property type="entry name" value="GAF domain-like"/>
    <property type="match status" value="1"/>
</dbReference>
<protein>
    <submittedName>
        <fullName evidence="5">Diguanylate cyclase (GGDEF)-like protein/PAS domain S-box-containing protein</fullName>
    </submittedName>
</protein>
<dbReference type="InterPro" id="IPR029016">
    <property type="entry name" value="GAF-like_dom_sf"/>
</dbReference>
<feature type="domain" description="EAL" evidence="3">
    <location>
        <begin position="592"/>
        <end position="846"/>
    </location>
</feature>
<dbReference type="Pfam" id="PF00563">
    <property type="entry name" value="EAL"/>
    <property type="match status" value="1"/>
</dbReference>
<dbReference type="Pfam" id="PF13426">
    <property type="entry name" value="PAS_9"/>
    <property type="match status" value="2"/>
</dbReference>
<dbReference type="CDD" id="cd01948">
    <property type="entry name" value="EAL"/>
    <property type="match status" value="1"/>
</dbReference>
<reference evidence="5 6" key="1">
    <citation type="submission" date="2023-07" db="EMBL/GenBank/DDBJ databases">
        <title>Genomic Encyclopedia of Type Strains, Phase IV (KMG-IV): sequencing the most valuable type-strain genomes for metagenomic binning, comparative biology and taxonomic classification.</title>
        <authorList>
            <person name="Goeker M."/>
        </authorList>
    </citation>
    <scope>NUCLEOTIDE SEQUENCE [LARGE SCALE GENOMIC DNA]</scope>
    <source>
        <strain evidence="5 6">DSM 3770</strain>
    </source>
</reference>
<comment type="caution">
    <text evidence="5">The sequence shown here is derived from an EMBL/GenBank/DDBJ whole genome shotgun (WGS) entry which is preliminary data.</text>
</comment>
<dbReference type="SMART" id="SM00267">
    <property type="entry name" value="GGDEF"/>
    <property type="match status" value="1"/>
</dbReference>
<feature type="domain" description="GGDEF" evidence="4">
    <location>
        <begin position="451"/>
        <end position="583"/>
    </location>
</feature>
<evidence type="ECO:0000259" key="1">
    <source>
        <dbReference type="PROSITE" id="PS50112"/>
    </source>
</evidence>
<dbReference type="Pfam" id="PF00990">
    <property type="entry name" value="GGDEF"/>
    <property type="match status" value="1"/>
</dbReference>
<dbReference type="PROSITE" id="PS50887">
    <property type="entry name" value="GGDEF"/>
    <property type="match status" value="1"/>
</dbReference>
<accession>A0ABU0LHI0</accession>
<dbReference type="SUPFAM" id="SSF55785">
    <property type="entry name" value="PYP-like sensor domain (PAS domain)"/>
    <property type="match status" value="2"/>
</dbReference>
<feature type="domain" description="PAS" evidence="1">
    <location>
        <begin position="130"/>
        <end position="176"/>
    </location>
</feature>
<dbReference type="SMART" id="SM00052">
    <property type="entry name" value="EAL"/>
    <property type="match status" value="1"/>
</dbReference>
<dbReference type="CDD" id="cd00130">
    <property type="entry name" value="PAS"/>
    <property type="match status" value="2"/>
</dbReference>
<evidence type="ECO:0000259" key="4">
    <source>
        <dbReference type="PROSITE" id="PS50887"/>
    </source>
</evidence>
<dbReference type="InterPro" id="IPR000014">
    <property type="entry name" value="PAS"/>
</dbReference>
<dbReference type="EMBL" id="JAUSVY010000008">
    <property type="protein sequence ID" value="MDQ0506596.1"/>
    <property type="molecule type" value="Genomic_DNA"/>
</dbReference>
<dbReference type="Gene3D" id="3.30.450.20">
    <property type="entry name" value="PAS domain"/>
    <property type="match status" value="2"/>
</dbReference>
<dbReference type="CDD" id="cd01949">
    <property type="entry name" value="GGDEF"/>
    <property type="match status" value="1"/>
</dbReference>